<dbReference type="SUPFAM" id="SSF144000">
    <property type="entry name" value="Oxysterol-binding protein-like"/>
    <property type="match status" value="1"/>
</dbReference>
<dbReference type="Proteomes" id="UP000663760">
    <property type="component" value="Chromosome 16"/>
</dbReference>
<dbReference type="GO" id="GO:0016020">
    <property type="term" value="C:membrane"/>
    <property type="evidence" value="ECO:0007669"/>
    <property type="project" value="TreeGrafter"/>
</dbReference>
<dbReference type="GO" id="GO:0032934">
    <property type="term" value="F:sterol binding"/>
    <property type="evidence" value="ECO:0007669"/>
    <property type="project" value="TreeGrafter"/>
</dbReference>
<name>A0A7I8LI13_SPIIN</name>
<feature type="region of interest" description="Disordered" evidence="5">
    <location>
        <begin position="1"/>
        <end position="20"/>
    </location>
</feature>
<comment type="similarity">
    <text evidence="2 4">Belongs to the OSBP family.</text>
</comment>
<proteinExistence type="inferred from homology"/>
<evidence type="ECO:0000256" key="3">
    <source>
        <dbReference type="ARBA" id="ARBA00023055"/>
    </source>
</evidence>
<dbReference type="PROSITE" id="PS01013">
    <property type="entry name" value="OSBP"/>
    <property type="match status" value="1"/>
</dbReference>
<reference evidence="6" key="1">
    <citation type="submission" date="2020-02" db="EMBL/GenBank/DDBJ databases">
        <authorList>
            <person name="Scholz U."/>
            <person name="Mascher M."/>
            <person name="Fiebig A."/>
        </authorList>
    </citation>
    <scope>NUCLEOTIDE SEQUENCE</scope>
</reference>
<feature type="compositionally biased region" description="Basic and acidic residues" evidence="5">
    <location>
        <begin position="1"/>
        <end position="11"/>
    </location>
</feature>
<dbReference type="InterPro" id="IPR018494">
    <property type="entry name" value="Oxysterol-bd_CS"/>
</dbReference>
<dbReference type="Gene3D" id="3.30.70.3490">
    <property type="match status" value="1"/>
</dbReference>
<sequence>MVSQGVERDHPPPPAPPAQPEKVLLTQPLSLDGGLAAEHQSPNIVQRLISLFKNVRPGTDLTHFQLPALFNMPKSQLQCYGETVYCVAEDMLRRCNKGKTSLERFTSVVAWSISTTRPPIFGLAPFNPVLGETHHVSKGTFNVLLEQVSHHPPVAALHATDAEQEVELLWWQELVPRFTGTGIETQIQGKREVKLRSFGESYEMDAPSLVIKFLPVPSTEWGGNVSILCRETGLEADLCYYRSHLFLGFGSSARAVKGKIFHSKTLMTIYEIYGRWDRQVMLKDVHSGKVTVLYDAKECIFGLKTPTVRDPHAVSTTESAAVWAEVNRAILSRDWDGAGELKRAVEDRARQLAAERVATGMMWIPRFFHLERTKEGSWHCWPKHPAVPPAPIVVPS</sequence>
<dbReference type="EMBL" id="LR746279">
    <property type="protein sequence ID" value="CAA7409316.1"/>
    <property type="molecule type" value="Genomic_DNA"/>
</dbReference>
<evidence type="ECO:0000256" key="4">
    <source>
        <dbReference type="RuleBase" id="RU003844"/>
    </source>
</evidence>
<protein>
    <submittedName>
        <fullName evidence="6">Uncharacterized protein</fullName>
    </submittedName>
</protein>
<evidence type="ECO:0000256" key="1">
    <source>
        <dbReference type="ARBA" id="ARBA00003361"/>
    </source>
</evidence>
<dbReference type="PANTHER" id="PTHR10972:SF102">
    <property type="entry name" value="OXYSTEROL-BINDING PROTEIN"/>
    <property type="match status" value="1"/>
</dbReference>
<dbReference type="PANTHER" id="PTHR10972">
    <property type="entry name" value="OXYSTEROL-BINDING PROTEIN-RELATED"/>
    <property type="match status" value="1"/>
</dbReference>
<dbReference type="GO" id="GO:0006869">
    <property type="term" value="P:lipid transport"/>
    <property type="evidence" value="ECO:0007669"/>
    <property type="project" value="UniProtKB-KW"/>
</dbReference>
<dbReference type="InterPro" id="IPR037239">
    <property type="entry name" value="OSBP_sf"/>
</dbReference>
<accession>A0A7I8LI13</accession>
<comment type="function">
    <text evidence="1">May be involved in the transport of sterols.</text>
</comment>
<dbReference type="AlphaFoldDB" id="A0A7I8LI13"/>
<dbReference type="Gene3D" id="2.40.160.120">
    <property type="match status" value="1"/>
</dbReference>
<keyword evidence="7" id="KW-1185">Reference proteome</keyword>
<evidence type="ECO:0000313" key="6">
    <source>
        <dbReference type="EMBL" id="CAA7409316.1"/>
    </source>
</evidence>
<evidence type="ECO:0000256" key="2">
    <source>
        <dbReference type="ARBA" id="ARBA00008842"/>
    </source>
</evidence>
<gene>
    <name evidence="6" type="ORF">SI8410_16019994</name>
</gene>
<organism evidence="6 7">
    <name type="scientific">Spirodela intermedia</name>
    <name type="common">Intermediate duckweed</name>
    <dbReference type="NCBI Taxonomy" id="51605"/>
    <lineage>
        <taxon>Eukaryota</taxon>
        <taxon>Viridiplantae</taxon>
        <taxon>Streptophyta</taxon>
        <taxon>Embryophyta</taxon>
        <taxon>Tracheophyta</taxon>
        <taxon>Spermatophyta</taxon>
        <taxon>Magnoliopsida</taxon>
        <taxon>Liliopsida</taxon>
        <taxon>Araceae</taxon>
        <taxon>Lemnoideae</taxon>
        <taxon>Spirodela</taxon>
    </lineage>
</organism>
<evidence type="ECO:0000256" key="5">
    <source>
        <dbReference type="SAM" id="MobiDB-lite"/>
    </source>
</evidence>
<dbReference type="InterPro" id="IPR000648">
    <property type="entry name" value="Oxysterol-bd"/>
</dbReference>
<keyword evidence="3" id="KW-0813">Transport</keyword>
<dbReference type="FunFam" id="3.30.70.3490:FF:000007">
    <property type="entry name" value="Oxysterol-binding protein-related protein 4B"/>
    <property type="match status" value="1"/>
</dbReference>
<dbReference type="OrthoDB" id="14833at2759"/>
<evidence type="ECO:0000313" key="7">
    <source>
        <dbReference type="Proteomes" id="UP000663760"/>
    </source>
</evidence>
<dbReference type="Pfam" id="PF01237">
    <property type="entry name" value="Oxysterol_BP"/>
    <property type="match status" value="1"/>
</dbReference>
<dbReference type="FunFam" id="2.40.160.120:FF:000011">
    <property type="entry name" value="Oxysterol-binding protein-related protein 4C"/>
    <property type="match status" value="1"/>
</dbReference>
<keyword evidence="3" id="KW-0445">Lipid transport</keyword>
<dbReference type="GO" id="GO:0005829">
    <property type="term" value="C:cytosol"/>
    <property type="evidence" value="ECO:0007669"/>
    <property type="project" value="TreeGrafter"/>
</dbReference>